<keyword evidence="1" id="KW-0812">Transmembrane</keyword>
<evidence type="ECO:0000313" key="3">
    <source>
        <dbReference type="Proteomes" id="UP000799753"/>
    </source>
</evidence>
<name>A0A6A6RRK7_9PLEO</name>
<dbReference type="Proteomes" id="UP000799753">
    <property type="component" value="Unassembled WGS sequence"/>
</dbReference>
<gene>
    <name evidence="2" type="ORF">P280DRAFT_472550</name>
</gene>
<dbReference type="EMBL" id="MU006795">
    <property type="protein sequence ID" value="KAF2637033.1"/>
    <property type="molecule type" value="Genomic_DNA"/>
</dbReference>
<organism evidence="2 3">
    <name type="scientific">Massarina eburnea CBS 473.64</name>
    <dbReference type="NCBI Taxonomy" id="1395130"/>
    <lineage>
        <taxon>Eukaryota</taxon>
        <taxon>Fungi</taxon>
        <taxon>Dikarya</taxon>
        <taxon>Ascomycota</taxon>
        <taxon>Pezizomycotina</taxon>
        <taxon>Dothideomycetes</taxon>
        <taxon>Pleosporomycetidae</taxon>
        <taxon>Pleosporales</taxon>
        <taxon>Massarineae</taxon>
        <taxon>Massarinaceae</taxon>
        <taxon>Massarina</taxon>
    </lineage>
</organism>
<keyword evidence="3" id="KW-1185">Reference proteome</keyword>
<reference evidence="2" key="1">
    <citation type="journal article" date="2020" name="Stud. Mycol.">
        <title>101 Dothideomycetes genomes: a test case for predicting lifestyles and emergence of pathogens.</title>
        <authorList>
            <person name="Haridas S."/>
            <person name="Albert R."/>
            <person name="Binder M."/>
            <person name="Bloem J."/>
            <person name="Labutti K."/>
            <person name="Salamov A."/>
            <person name="Andreopoulos B."/>
            <person name="Baker S."/>
            <person name="Barry K."/>
            <person name="Bills G."/>
            <person name="Bluhm B."/>
            <person name="Cannon C."/>
            <person name="Castanera R."/>
            <person name="Culley D."/>
            <person name="Daum C."/>
            <person name="Ezra D."/>
            <person name="Gonzalez J."/>
            <person name="Henrissat B."/>
            <person name="Kuo A."/>
            <person name="Liang C."/>
            <person name="Lipzen A."/>
            <person name="Lutzoni F."/>
            <person name="Magnuson J."/>
            <person name="Mondo S."/>
            <person name="Nolan M."/>
            <person name="Ohm R."/>
            <person name="Pangilinan J."/>
            <person name="Park H.-J."/>
            <person name="Ramirez L."/>
            <person name="Alfaro M."/>
            <person name="Sun H."/>
            <person name="Tritt A."/>
            <person name="Yoshinaga Y."/>
            <person name="Zwiers L.-H."/>
            <person name="Turgeon B."/>
            <person name="Goodwin S."/>
            <person name="Spatafora J."/>
            <person name="Crous P."/>
            <person name="Grigoriev I."/>
        </authorList>
    </citation>
    <scope>NUCLEOTIDE SEQUENCE</scope>
    <source>
        <strain evidence="2">CBS 473.64</strain>
    </source>
</reference>
<evidence type="ECO:0000256" key="1">
    <source>
        <dbReference type="SAM" id="Phobius"/>
    </source>
</evidence>
<dbReference type="AlphaFoldDB" id="A0A6A6RRK7"/>
<feature type="transmembrane region" description="Helical" evidence="1">
    <location>
        <begin position="43"/>
        <end position="67"/>
    </location>
</feature>
<evidence type="ECO:0000313" key="2">
    <source>
        <dbReference type="EMBL" id="KAF2637033.1"/>
    </source>
</evidence>
<protein>
    <submittedName>
        <fullName evidence="2">Uncharacterized protein</fullName>
    </submittedName>
</protein>
<proteinExistence type="predicted"/>
<keyword evidence="1" id="KW-0472">Membrane</keyword>
<sequence length="107" mass="12267">MGHKHSQPPPPCGAPFCGAAIRMKRSLTTVHDAINNDPELHEWFVLEVALLAMILFVFYVGLTILYLRRSVQFQAKQRRECQVLASRVEDLEMLFDKDGRGEKRDLV</sequence>
<keyword evidence="1" id="KW-1133">Transmembrane helix</keyword>
<accession>A0A6A6RRK7</accession>